<proteinExistence type="inferred from homology"/>
<dbReference type="OrthoDB" id="2308815at2759"/>
<dbReference type="InterPro" id="IPR023606">
    <property type="entry name" value="CoA-Trfase_III_dom_1_sf"/>
</dbReference>
<evidence type="ECO:0000313" key="3">
    <source>
        <dbReference type="EMBL" id="RDW69770.1"/>
    </source>
</evidence>
<organism evidence="3 4">
    <name type="scientific">Coleophoma cylindrospora</name>
    <dbReference type="NCBI Taxonomy" id="1849047"/>
    <lineage>
        <taxon>Eukaryota</taxon>
        <taxon>Fungi</taxon>
        <taxon>Dikarya</taxon>
        <taxon>Ascomycota</taxon>
        <taxon>Pezizomycotina</taxon>
        <taxon>Leotiomycetes</taxon>
        <taxon>Helotiales</taxon>
        <taxon>Dermateaceae</taxon>
        <taxon>Coleophoma</taxon>
    </lineage>
</organism>
<comment type="caution">
    <text evidence="3">The sequence shown here is derived from an EMBL/GenBank/DDBJ whole genome shotgun (WGS) entry which is preliminary data.</text>
</comment>
<feature type="compositionally biased region" description="Polar residues" evidence="2">
    <location>
        <begin position="1"/>
        <end position="10"/>
    </location>
</feature>
<dbReference type="Proteomes" id="UP000256645">
    <property type="component" value="Unassembled WGS sequence"/>
</dbReference>
<evidence type="ECO:0000256" key="2">
    <source>
        <dbReference type="SAM" id="MobiDB-lite"/>
    </source>
</evidence>
<dbReference type="Gene3D" id="3.40.50.10540">
    <property type="entry name" value="Crotonobetainyl-coa:carnitine coa-transferase, domain 1"/>
    <property type="match status" value="1"/>
</dbReference>
<keyword evidence="4" id="KW-1185">Reference proteome</keyword>
<dbReference type="SUPFAM" id="SSF89796">
    <property type="entry name" value="CoA-transferase family III (CaiB/BaiF)"/>
    <property type="match status" value="2"/>
</dbReference>
<dbReference type="AlphaFoldDB" id="A0A3D8R765"/>
<name>A0A3D8R765_9HELO</name>
<comment type="similarity">
    <text evidence="1">Belongs to the CoA-transferase III family.</text>
</comment>
<dbReference type="PANTHER" id="PTHR48229:SF1">
    <property type="entry name" value="ALPHA METHYLACYL-COA RACEMASE-RELATED"/>
    <property type="match status" value="1"/>
</dbReference>
<evidence type="ECO:0000313" key="4">
    <source>
        <dbReference type="Proteomes" id="UP000256645"/>
    </source>
</evidence>
<evidence type="ECO:0000256" key="1">
    <source>
        <dbReference type="ARBA" id="ARBA00008383"/>
    </source>
</evidence>
<protein>
    <submittedName>
        <fullName evidence="3">Putative caib baif family enzyme protein</fullName>
    </submittedName>
</protein>
<dbReference type="Pfam" id="PF02515">
    <property type="entry name" value="CoA_transf_3"/>
    <property type="match status" value="1"/>
</dbReference>
<dbReference type="STRING" id="1849047.A0A3D8R765"/>
<reference evidence="3 4" key="1">
    <citation type="journal article" date="2018" name="IMA Fungus">
        <title>IMA Genome-F 9: Draft genome sequence of Annulohypoxylon stygium, Aspergillus mulundensis, Berkeleyomyces basicola (syn. Thielaviopsis basicola), Ceratocystis smalleyi, two Cercospora beticola strains, Coleophoma cylindrospora, Fusarium fracticaudum, Phialophora cf. hyalina, and Morchella septimelata.</title>
        <authorList>
            <person name="Wingfield B.D."/>
            <person name="Bills G.F."/>
            <person name="Dong Y."/>
            <person name="Huang W."/>
            <person name="Nel W.J."/>
            <person name="Swalarsk-Parry B.S."/>
            <person name="Vaghefi N."/>
            <person name="Wilken P.M."/>
            <person name="An Z."/>
            <person name="de Beer Z.W."/>
            <person name="De Vos L."/>
            <person name="Chen L."/>
            <person name="Duong T.A."/>
            <person name="Gao Y."/>
            <person name="Hammerbacher A."/>
            <person name="Kikkert J.R."/>
            <person name="Li Y."/>
            <person name="Li H."/>
            <person name="Li K."/>
            <person name="Li Q."/>
            <person name="Liu X."/>
            <person name="Ma X."/>
            <person name="Naidoo K."/>
            <person name="Pethybridge S.J."/>
            <person name="Sun J."/>
            <person name="Steenkamp E.T."/>
            <person name="van der Nest M.A."/>
            <person name="van Wyk S."/>
            <person name="Wingfield M.J."/>
            <person name="Xiong C."/>
            <person name="Yue Q."/>
            <person name="Zhang X."/>
        </authorList>
    </citation>
    <scope>NUCLEOTIDE SEQUENCE [LARGE SCALE GENOMIC DNA]</scope>
    <source>
        <strain evidence="3 4">BP6252</strain>
    </source>
</reference>
<gene>
    <name evidence="3" type="ORF">BP6252_08790</name>
</gene>
<dbReference type="GO" id="GO:0003824">
    <property type="term" value="F:catalytic activity"/>
    <property type="evidence" value="ECO:0007669"/>
    <property type="project" value="InterPro"/>
</dbReference>
<dbReference type="InterPro" id="IPR052985">
    <property type="entry name" value="CoA-trans_III_biosynth/detox"/>
</dbReference>
<dbReference type="EMBL" id="PDLM01000009">
    <property type="protein sequence ID" value="RDW69770.1"/>
    <property type="molecule type" value="Genomic_DNA"/>
</dbReference>
<accession>A0A3D8R765</accession>
<dbReference type="InterPro" id="IPR003673">
    <property type="entry name" value="CoA-Trfase_fam_III"/>
</dbReference>
<sequence length="580" mass="63869">MASQAHQTMPSVYGPGSHTDKTFTPVPKDTQRIFKILASQTPGFTTDESVLSKVHFEGDDFPVLPGPIKAVSVAAALHAMTGVVANEILAERGLPESQSITVNTTHTAFWIATVGFGYVGGQDLISVVREKKTNSIVPDFEQGWYDKPLKYRATAIYPTKNPEVWYQIHGSLAAVPMLKSMGIDTEAPCKNNDEAWDLIASYTRTKSPEELEMHNVYHGYCGSICFSPEKWNNSEMGKALAAHPFVDVRPQPQAAPTPRIAFLPVSPADKRPLAGVKVVEMTRIIAGPTVGNILSSYGADVIRINASHLIDINIMQLTLNAGKRTIELDIRKPSDLAHLKSLLKDADIFIQGFRINKLPKYGLGLSDFLIMAAERQKGYVYVSENCYGTDGPYAERPGWQQIADSASGAAYVQGHSLGLPEDECVLPSLPISDMTTGLVGALGAMMALRDRARHGGSYHVHSSLVTVNTYALKPEIGLYSPEIVKQCQERFAWAPMRSAHHVFELLFTVWDGWKRVFGKQLEESSPLFKSFENSVFAGQKLTILKPVVALDATAKESQPEWRTASVPYCFEKKEDVKWLS</sequence>
<dbReference type="PANTHER" id="PTHR48229">
    <property type="entry name" value="CAIB/BAIF FAMILY ENZYME (AFU_ORTHOLOGUE AFUA_1G05360)-RELATED"/>
    <property type="match status" value="1"/>
</dbReference>
<feature type="region of interest" description="Disordered" evidence="2">
    <location>
        <begin position="1"/>
        <end position="25"/>
    </location>
</feature>